<protein>
    <submittedName>
        <fullName evidence="1">Uncharacterized protein</fullName>
    </submittedName>
</protein>
<dbReference type="AlphaFoldDB" id="A0A858RC44"/>
<organism evidence="1 2">
    <name type="scientific">Luteolibacter luteus</name>
    <dbReference type="NCBI Taxonomy" id="2728835"/>
    <lineage>
        <taxon>Bacteria</taxon>
        <taxon>Pseudomonadati</taxon>
        <taxon>Verrucomicrobiota</taxon>
        <taxon>Verrucomicrobiia</taxon>
        <taxon>Verrucomicrobiales</taxon>
        <taxon>Verrucomicrobiaceae</taxon>
        <taxon>Luteolibacter</taxon>
    </lineage>
</organism>
<dbReference type="EMBL" id="CP051774">
    <property type="protein sequence ID" value="QJE94596.1"/>
    <property type="molecule type" value="Genomic_DNA"/>
</dbReference>
<gene>
    <name evidence="1" type="ORF">HHL09_01955</name>
</gene>
<keyword evidence="2" id="KW-1185">Reference proteome</keyword>
<dbReference type="KEGG" id="luo:HHL09_01955"/>
<reference evidence="1 2" key="1">
    <citation type="submission" date="2020-04" db="EMBL/GenBank/DDBJ databases">
        <title>Luteolibacter sp. G-1-1-1 isolated from soil.</title>
        <authorList>
            <person name="Dahal R.H."/>
        </authorList>
    </citation>
    <scope>NUCLEOTIDE SEQUENCE [LARGE SCALE GENOMIC DNA]</scope>
    <source>
        <strain evidence="1 2">G-1-1-1</strain>
    </source>
</reference>
<sequence length="113" mass="12500">MLYLVHAGTVISTASELEPAYPGRWQRGQILYFSINSEPLDDNIEEAALMNSSGELWHVEILTSSHPRNRDSPALSGVVARVLRKLEADAALLSLLPQRPKISAFPLTREYAA</sequence>
<name>A0A858RC44_9BACT</name>
<evidence type="ECO:0000313" key="2">
    <source>
        <dbReference type="Proteomes" id="UP000501812"/>
    </source>
</evidence>
<proteinExistence type="predicted"/>
<accession>A0A858RC44</accession>
<dbReference type="RefSeq" id="WP_169452817.1">
    <property type="nucleotide sequence ID" value="NZ_CP051774.1"/>
</dbReference>
<dbReference type="Proteomes" id="UP000501812">
    <property type="component" value="Chromosome"/>
</dbReference>
<evidence type="ECO:0000313" key="1">
    <source>
        <dbReference type="EMBL" id="QJE94596.1"/>
    </source>
</evidence>